<dbReference type="InterPro" id="IPR035669">
    <property type="entry name" value="SGNH_plant_lipase-like"/>
</dbReference>
<evidence type="ECO:0000256" key="1">
    <source>
        <dbReference type="ARBA" id="ARBA00008668"/>
    </source>
</evidence>
<keyword evidence="2" id="KW-0732">Signal</keyword>
<evidence type="ECO:0000256" key="2">
    <source>
        <dbReference type="SAM" id="SignalP"/>
    </source>
</evidence>
<accession>A0A444YG72</accession>
<protein>
    <recommendedName>
        <fullName evidence="5">GDSL esterase/lipase</fullName>
    </recommendedName>
</protein>
<dbReference type="AlphaFoldDB" id="A0A444YG72"/>
<dbReference type="InterPro" id="IPR050592">
    <property type="entry name" value="GDSL_lipolytic_enzyme"/>
</dbReference>
<proteinExistence type="inferred from homology"/>
<dbReference type="InterPro" id="IPR008265">
    <property type="entry name" value="Lipase_GDSL_AS"/>
</dbReference>
<dbReference type="Proteomes" id="UP000289738">
    <property type="component" value="Chromosome B06"/>
</dbReference>
<name>A0A444YG72_ARAHY</name>
<comment type="caution">
    <text evidence="3">The sequence shown here is derived from an EMBL/GenBank/DDBJ whole genome shotgun (WGS) entry which is preliminary data.</text>
</comment>
<gene>
    <name evidence="3" type="ORF">Ahy_B06g079804</name>
</gene>
<dbReference type="InterPro" id="IPR036514">
    <property type="entry name" value="SGNH_hydro_sf"/>
</dbReference>
<keyword evidence="4" id="KW-1185">Reference proteome</keyword>
<comment type="similarity">
    <text evidence="1">Belongs to the 'GDSL' lipolytic enzyme family.</text>
</comment>
<dbReference type="PANTHER" id="PTHR45642:SF150">
    <property type="entry name" value="GDSL ESTERASE_LIPASE EXL3"/>
    <property type="match status" value="1"/>
</dbReference>
<evidence type="ECO:0008006" key="5">
    <source>
        <dbReference type="Google" id="ProtNLM"/>
    </source>
</evidence>
<dbReference type="Gene3D" id="3.40.50.1110">
    <property type="entry name" value="SGNH hydrolase"/>
    <property type="match status" value="3"/>
</dbReference>
<dbReference type="EMBL" id="SDMP01000016">
    <property type="protein sequence ID" value="RYR00928.1"/>
    <property type="molecule type" value="Genomic_DNA"/>
</dbReference>
<dbReference type="FunFam" id="3.40.50.1110:FF:000003">
    <property type="entry name" value="GDSL esterase/lipase APG"/>
    <property type="match status" value="3"/>
</dbReference>
<dbReference type="InterPro" id="IPR001087">
    <property type="entry name" value="GDSL"/>
</dbReference>
<dbReference type="PANTHER" id="PTHR45642">
    <property type="entry name" value="GDSL ESTERASE/LIPASE EXL3"/>
    <property type="match status" value="1"/>
</dbReference>
<dbReference type="STRING" id="3818.A0A444YG72"/>
<organism evidence="3 4">
    <name type="scientific">Arachis hypogaea</name>
    <name type="common">Peanut</name>
    <dbReference type="NCBI Taxonomy" id="3818"/>
    <lineage>
        <taxon>Eukaryota</taxon>
        <taxon>Viridiplantae</taxon>
        <taxon>Streptophyta</taxon>
        <taxon>Embryophyta</taxon>
        <taxon>Tracheophyta</taxon>
        <taxon>Spermatophyta</taxon>
        <taxon>Magnoliopsida</taxon>
        <taxon>eudicotyledons</taxon>
        <taxon>Gunneridae</taxon>
        <taxon>Pentapetalae</taxon>
        <taxon>rosids</taxon>
        <taxon>fabids</taxon>
        <taxon>Fabales</taxon>
        <taxon>Fabaceae</taxon>
        <taxon>Papilionoideae</taxon>
        <taxon>50 kb inversion clade</taxon>
        <taxon>dalbergioids sensu lato</taxon>
        <taxon>Dalbergieae</taxon>
        <taxon>Pterocarpus clade</taxon>
        <taxon>Arachis</taxon>
    </lineage>
</organism>
<dbReference type="PROSITE" id="PS01098">
    <property type="entry name" value="LIPASE_GDSL_SER"/>
    <property type="match status" value="3"/>
</dbReference>
<sequence length="1060" mass="113927">MGFPRRNSSKITTLLTVHMMLLLSACNRTKGVVKLPGNVSVPAVIAFGDSIMDTGNNNDIKTLVKCNFPPYGKDFQGGIPTGRFCNGKVPSDLLVEELGVKKFLPAYRDPNLKPSDLLSGVCFASGASGYDPLTPKIASVIPMSDQLDMFREYIGKVKGIVGEERAKFIISNSLYVVVAGSDDIANTYFVAHARQLQYDIPAYTDLMLNSASNFVKELYKVGARRIAVLSAPPIGCVPSQRTLAGGIVRECAEKYNDAAKLFNSKLSKELDSLNRNSPNSRIVYIDVYNPLLDIILNYQNYGYKVVDRGCCGTGNLEVAVLCNPLDATCPNPQEYVFWDSYHPTEGVYRILITQLIAEGERRRVRVKMYEMLRERVVRFIVLVLLGSKVAMRAEGVGQYPALFAFGDSILDTGNNNLLATVTKSNFPPYGRDFNGGRPTGRFGNGRVLSDIIELVLYEAGALGIKDILPAYLDPSLSNEDLVTGVCFASAGSGLDDATARAQGGVLTMSAQLENFRAYIGRLKSVVGEAGANSIISNALFLISAGNNDVAFTFNTLKIAMPFPLYTNQLIGWNNAFLQGLYQLGARKVWALSTLPLGCLPAGRTTAGGPLRVCAEAANGEARIFNAQLASSLQSLQSTLPGSSLRFIDVFTPFLNIIQNPVASGFVNAANGCCGTGTYEVAETCNMLVPSCPNPASYVFWDAAHPSQAAYERVLFCDCEKMVSVVALVFLGTMFALVAATNGGQYPALFAFGDSILDTGNNNHLATLTKSNFPPYGRDFIGGKPTGRFCDGKVPSDLIAGDLGIKGTLPAYLDPNLRNEDLSTGVSFASGGTGNDDLTAQTQGALSLSTQMKNFQECIGRLRAFMGEERAKYIISNSLYLLSSGNNDIALTYSSPLRSTIPFPLYASQLVGWASDFLKQLYDAGARKVWVLSTLPLGCLPGGRTVAGGPLRLCSDTVNREAQLFNDQLASAVNSLQGTLSGSAFQFIDIYAALLNIIQNPFSSGFLNVANGCCGTGLVEIGETCKLALGSCPNPAAYVFWDAGHPTQRAYEVIVSSILPK</sequence>
<dbReference type="Pfam" id="PF00657">
    <property type="entry name" value="Lipase_GDSL"/>
    <property type="match status" value="3"/>
</dbReference>
<reference evidence="3 4" key="1">
    <citation type="submission" date="2019-01" db="EMBL/GenBank/DDBJ databases">
        <title>Sequencing of cultivated peanut Arachis hypogaea provides insights into genome evolution and oil improvement.</title>
        <authorList>
            <person name="Chen X."/>
        </authorList>
    </citation>
    <scope>NUCLEOTIDE SEQUENCE [LARGE SCALE GENOMIC DNA]</scope>
    <source>
        <strain evidence="4">cv. Fuhuasheng</strain>
        <tissue evidence="3">Leaves</tissue>
    </source>
</reference>
<feature type="signal peptide" evidence="2">
    <location>
        <begin position="1"/>
        <end position="31"/>
    </location>
</feature>
<dbReference type="CDD" id="cd01837">
    <property type="entry name" value="SGNH_plant_lipase_like"/>
    <property type="match status" value="3"/>
</dbReference>
<evidence type="ECO:0000313" key="3">
    <source>
        <dbReference type="EMBL" id="RYR00928.1"/>
    </source>
</evidence>
<dbReference type="PROSITE" id="PS51257">
    <property type="entry name" value="PROKAR_LIPOPROTEIN"/>
    <property type="match status" value="1"/>
</dbReference>
<dbReference type="GO" id="GO:0006629">
    <property type="term" value="P:lipid metabolic process"/>
    <property type="evidence" value="ECO:0007669"/>
    <property type="project" value="InterPro"/>
</dbReference>
<feature type="chain" id="PRO_5019196947" description="GDSL esterase/lipase" evidence="2">
    <location>
        <begin position="32"/>
        <end position="1060"/>
    </location>
</feature>
<dbReference type="GO" id="GO:0016298">
    <property type="term" value="F:lipase activity"/>
    <property type="evidence" value="ECO:0007669"/>
    <property type="project" value="InterPro"/>
</dbReference>
<evidence type="ECO:0000313" key="4">
    <source>
        <dbReference type="Proteomes" id="UP000289738"/>
    </source>
</evidence>
<dbReference type="SUPFAM" id="SSF52266">
    <property type="entry name" value="SGNH hydrolase"/>
    <property type="match status" value="1"/>
</dbReference>